<dbReference type="EMBL" id="JAWQEG010008500">
    <property type="protein sequence ID" value="KAK3850189.1"/>
    <property type="molecule type" value="Genomic_DNA"/>
</dbReference>
<name>A0AAE1BJE7_PETCI</name>
<accession>A0AAE1BJE7</accession>
<gene>
    <name evidence="2" type="ORF">Pcinc_043091</name>
</gene>
<feature type="compositionally biased region" description="Polar residues" evidence="1">
    <location>
        <begin position="280"/>
        <end position="291"/>
    </location>
</feature>
<comment type="caution">
    <text evidence="2">The sequence shown here is derived from an EMBL/GenBank/DDBJ whole genome shotgun (WGS) entry which is preliminary data.</text>
</comment>
<organism evidence="2 3">
    <name type="scientific">Petrolisthes cinctipes</name>
    <name type="common">Flat porcelain crab</name>
    <dbReference type="NCBI Taxonomy" id="88211"/>
    <lineage>
        <taxon>Eukaryota</taxon>
        <taxon>Metazoa</taxon>
        <taxon>Ecdysozoa</taxon>
        <taxon>Arthropoda</taxon>
        <taxon>Crustacea</taxon>
        <taxon>Multicrustacea</taxon>
        <taxon>Malacostraca</taxon>
        <taxon>Eumalacostraca</taxon>
        <taxon>Eucarida</taxon>
        <taxon>Decapoda</taxon>
        <taxon>Pleocyemata</taxon>
        <taxon>Anomura</taxon>
        <taxon>Galatheoidea</taxon>
        <taxon>Porcellanidae</taxon>
        <taxon>Petrolisthes</taxon>
    </lineage>
</organism>
<sequence length="291" mass="31830">MCELSSHKSLDIFSASEPLIYTGSREKEHHVNSEEPVVPYVLHRLDRDQGTKEDDGVGSLGSVEVSGCKERPHDTKYTPPSGYAWKRKQHQAERQRQAARDPLRVRQSGRQAGCSSNPMQQAKLYPPQHDPIFHIHIKLCAHPNMTLNTSHPGGTLPSLLCPLPLASPLTHPPIPVVPLLTPHTPSHPCYLPPYPSHTLPSLLSSPFHLTPHRPSHPCCSPPPPPPPASPLTHTPSHPCYLPPSTSPLTHHTLPSLLFPSSPSTPSVSPLTHHTLPSLLFPSTPSVSPFTQ</sequence>
<evidence type="ECO:0000313" key="2">
    <source>
        <dbReference type="EMBL" id="KAK3850189.1"/>
    </source>
</evidence>
<protein>
    <submittedName>
        <fullName evidence="2">Uncharacterized protein</fullName>
    </submittedName>
</protein>
<feature type="compositionally biased region" description="Polar residues" evidence="1">
    <location>
        <begin position="108"/>
        <end position="118"/>
    </location>
</feature>
<reference evidence="2" key="1">
    <citation type="submission" date="2023-10" db="EMBL/GenBank/DDBJ databases">
        <title>Genome assemblies of two species of porcelain crab, Petrolisthes cinctipes and Petrolisthes manimaculis (Anomura: Porcellanidae).</title>
        <authorList>
            <person name="Angst P."/>
        </authorList>
    </citation>
    <scope>NUCLEOTIDE SEQUENCE</scope>
    <source>
        <strain evidence="2">PB745_01</strain>
        <tissue evidence="2">Gill</tissue>
    </source>
</reference>
<feature type="compositionally biased region" description="Basic and acidic residues" evidence="1">
    <location>
        <begin position="67"/>
        <end position="76"/>
    </location>
</feature>
<feature type="region of interest" description="Disordered" evidence="1">
    <location>
        <begin position="214"/>
        <end position="237"/>
    </location>
</feature>
<proteinExistence type="predicted"/>
<dbReference type="Proteomes" id="UP001286313">
    <property type="component" value="Unassembled WGS sequence"/>
</dbReference>
<evidence type="ECO:0000256" key="1">
    <source>
        <dbReference type="SAM" id="MobiDB-lite"/>
    </source>
</evidence>
<dbReference type="AlphaFoldDB" id="A0AAE1BJE7"/>
<feature type="compositionally biased region" description="Basic and acidic residues" evidence="1">
    <location>
        <begin position="90"/>
        <end position="104"/>
    </location>
</feature>
<keyword evidence="3" id="KW-1185">Reference proteome</keyword>
<feature type="region of interest" description="Disordered" evidence="1">
    <location>
        <begin position="49"/>
        <end position="118"/>
    </location>
</feature>
<feature type="compositionally biased region" description="Low complexity" evidence="1">
    <location>
        <begin position="251"/>
        <end position="274"/>
    </location>
</feature>
<feature type="compositionally biased region" description="Pro residues" evidence="1">
    <location>
        <begin position="219"/>
        <end position="229"/>
    </location>
</feature>
<evidence type="ECO:0000313" key="3">
    <source>
        <dbReference type="Proteomes" id="UP001286313"/>
    </source>
</evidence>
<feature type="region of interest" description="Disordered" evidence="1">
    <location>
        <begin position="251"/>
        <end position="291"/>
    </location>
</feature>